<keyword evidence="5" id="KW-1185">Reference proteome</keyword>
<evidence type="ECO:0000313" key="4">
    <source>
        <dbReference type="EnsemblProtists" id="EOD20373"/>
    </source>
</evidence>
<accession>A0A0D3JA38</accession>
<dbReference type="PROSITE" id="PS50222">
    <property type="entry name" value="EF_HAND_2"/>
    <property type="match status" value="3"/>
</dbReference>
<evidence type="ECO:0000256" key="1">
    <source>
        <dbReference type="ARBA" id="ARBA00022737"/>
    </source>
</evidence>
<dbReference type="RefSeq" id="XP_005772802.1">
    <property type="nucleotide sequence ID" value="XM_005772745.1"/>
</dbReference>
<organism evidence="4 5">
    <name type="scientific">Emiliania huxleyi (strain CCMP1516)</name>
    <dbReference type="NCBI Taxonomy" id="280463"/>
    <lineage>
        <taxon>Eukaryota</taxon>
        <taxon>Haptista</taxon>
        <taxon>Haptophyta</taxon>
        <taxon>Prymnesiophyceae</taxon>
        <taxon>Isochrysidales</taxon>
        <taxon>Noelaerhabdaceae</taxon>
        <taxon>Emiliania</taxon>
    </lineage>
</organism>
<reference evidence="4" key="2">
    <citation type="submission" date="2024-10" db="UniProtKB">
        <authorList>
            <consortium name="EnsemblProtists"/>
        </authorList>
    </citation>
    <scope>IDENTIFICATION</scope>
</reference>
<feature type="domain" description="EF-hand" evidence="3">
    <location>
        <begin position="195"/>
        <end position="230"/>
    </location>
</feature>
<evidence type="ECO:0000256" key="2">
    <source>
        <dbReference type="ARBA" id="ARBA00022837"/>
    </source>
</evidence>
<dbReference type="EnsemblProtists" id="EOD20373">
    <property type="protein sequence ID" value="EOD20373"/>
    <property type="gene ID" value="EMIHUDRAFT_242114"/>
</dbReference>
<protein>
    <recommendedName>
        <fullName evidence="3">EF-hand domain-containing protein</fullName>
    </recommendedName>
</protein>
<dbReference type="STRING" id="2903.R1CCA7"/>
<dbReference type="PROSITE" id="PS00018">
    <property type="entry name" value="EF_HAND_1"/>
    <property type="match status" value="3"/>
</dbReference>
<dbReference type="GeneID" id="17265918"/>
<evidence type="ECO:0000259" key="3">
    <source>
        <dbReference type="PROSITE" id="PS50222"/>
    </source>
</evidence>
<sequence length="297" mass="31977">MGQKPSKKATPPPAKDPLEELFETADVDKSGSIDVKELSTLMTVAGIGGTASEALYGANILNPIDDEFDGVPTMDCTEFCLFMKEKLGEDAGKVAKQMKDMLALRALFETGIGSQDAFRASDADGDGSLDVAELSKLMAAAGIGGSASDALYDANINDVFSHDFTDVAKMDYTEFLLFMKDKLGDTAGYAAAQMKEMTALKSLFDACDKDKSGSLDVEELKVLIKEAKVSATAEDALYEYNILDVFENSWDSEETEMTKMDYTEFCLFVKDKIGTGTTKQTEALTKLVTTMKAASAA</sequence>
<dbReference type="Proteomes" id="UP000013827">
    <property type="component" value="Unassembled WGS sequence"/>
</dbReference>
<dbReference type="PANTHER" id="PTHR23050">
    <property type="entry name" value="CALCIUM BINDING PROTEIN"/>
    <property type="match status" value="1"/>
</dbReference>
<feature type="domain" description="EF-hand" evidence="3">
    <location>
        <begin position="13"/>
        <end position="48"/>
    </location>
</feature>
<keyword evidence="1" id="KW-0677">Repeat</keyword>
<dbReference type="AlphaFoldDB" id="A0A0D3JA38"/>
<proteinExistence type="predicted"/>
<dbReference type="SUPFAM" id="SSF47473">
    <property type="entry name" value="EF-hand"/>
    <property type="match status" value="2"/>
</dbReference>
<dbReference type="KEGG" id="ehx:EMIHUDRAFT_242114"/>
<name>A0A0D3JA38_EMIH1</name>
<dbReference type="PaxDb" id="2903-EOD20373"/>
<dbReference type="SMART" id="SM00054">
    <property type="entry name" value="EFh"/>
    <property type="match status" value="3"/>
</dbReference>
<feature type="domain" description="EF-hand" evidence="3">
    <location>
        <begin position="109"/>
        <end position="144"/>
    </location>
</feature>
<dbReference type="InterPro" id="IPR050145">
    <property type="entry name" value="Centrin_CML-like"/>
</dbReference>
<dbReference type="InterPro" id="IPR011992">
    <property type="entry name" value="EF-hand-dom_pair"/>
</dbReference>
<dbReference type="Pfam" id="PF13202">
    <property type="entry name" value="EF-hand_5"/>
    <property type="match status" value="3"/>
</dbReference>
<dbReference type="InterPro" id="IPR018247">
    <property type="entry name" value="EF_Hand_1_Ca_BS"/>
</dbReference>
<keyword evidence="2" id="KW-0106">Calcium</keyword>
<evidence type="ECO:0000313" key="5">
    <source>
        <dbReference type="Proteomes" id="UP000013827"/>
    </source>
</evidence>
<dbReference type="InterPro" id="IPR002048">
    <property type="entry name" value="EF_hand_dom"/>
</dbReference>
<reference evidence="5" key="1">
    <citation type="journal article" date="2013" name="Nature">
        <title>Pan genome of the phytoplankton Emiliania underpins its global distribution.</title>
        <authorList>
            <person name="Read B.A."/>
            <person name="Kegel J."/>
            <person name="Klute M.J."/>
            <person name="Kuo A."/>
            <person name="Lefebvre S.C."/>
            <person name="Maumus F."/>
            <person name="Mayer C."/>
            <person name="Miller J."/>
            <person name="Monier A."/>
            <person name="Salamov A."/>
            <person name="Young J."/>
            <person name="Aguilar M."/>
            <person name="Claverie J.M."/>
            <person name="Frickenhaus S."/>
            <person name="Gonzalez K."/>
            <person name="Herman E.K."/>
            <person name="Lin Y.C."/>
            <person name="Napier J."/>
            <person name="Ogata H."/>
            <person name="Sarno A.F."/>
            <person name="Shmutz J."/>
            <person name="Schroeder D."/>
            <person name="de Vargas C."/>
            <person name="Verret F."/>
            <person name="von Dassow P."/>
            <person name="Valentin K."/>
            <person name="Van de Peer Y."/>
            <person name="Wheeler G."/>
            <person name="Dacks J.B."/>
            <person name="Delwiche C.F."/>
            <person name="Dyhrman S.T."/>
            <person name="Glockner G."/>
            <person name="John U."/>
            <person name="Richards T."/>
            <person name="Worden A.Z."/>
            <person name="Zhang X."/>
            <person name="Grigoriev I.V."/>
            <person name="Allen A.E."/>
            <person name="Bidle K."/>
            <person name="Borodovsky M."/>
            <person name="Bowler C."/>
            <person name="Brownlee C."/>
            <person name="Cock J.M."/>
            <person name="Elias M."/>
            <person name="Gladyshev V.N."/>
            <person name="Groth M."/>
            <person name="Guda C."/>
            <person name="Hadaegh A."/>
            <person name="Iglesias-Rodriguez M.D."/>
            <person name="Jenkins J."/>
            <person name="Jones B.M."/>
            <person name="Lawson T."/>
            <person name="Leese F."/>
            <person name="Lindquist E."/>
            <person name="Lobanov A."/>
            <person name="Lomsadze A."/>
            <person name="Malik S.B."/>
            <person name="Marsh M.E."/>
            <person name="Mackinder L."/>
            <person name="Mock T."/>
            <person name="Mueller-Roeber B."/>
            <person name="Pagarete A."/>
            <person name="Parker M."/>
            <person name="Probert I."/>
            <person name="Quesneville H."/>
            <person name="Raines C."/>
            <person name="Rensing S.A."/>
            <person name="Riano-Pachon D.M."/>
            <person name="Richier S."/>
            <person name="Rokitta S."/>
            <person name="Shiraiwa Y."/>
            <person name="Soanes D.M."/>
            <person name="van der Giezen M."/>
            <person name="Wahlund T.M."/>
            <person name="Williams B."/>
            <person name="Wilson W."/>
            <person name="Wolfe G."/>
            <person name="Wurch L.L."/>
        </authorList>
    </citation>
    <scope>NUCLEOTIDE SEQUENCE</scope>
</reference>
<dbReference type="HOGENOM" id="CLU_938218_0_0_1"/>
<dbReference type="GO" id="GO:0005509">
    <property type="term" value="F:calcium ion binding"/>
    <property type="evidence" value="ECO:0007669"/>
    <property type="project" value="InterPro"/>
</dbReference>
<dbReference type="Gene3D" id="1.10.238.10">
    <property type="entry name" value="EF-hand"/>
    <property type="match status" value="3"/>
</dbReference>